<comment type="cofactor">
    <cofactor evidence="10">
        <name>[2Fe-2S] cluster</name>
        <dbReference type="ChEBI" id="CHEBI:190135"/>
    </cofactor>
</comment>
<evidence type="ECO:0000256" key="3">
    <source>
        <dbReference type="ARBA" id="ARBA00022714"/>
    </source>
</evidence>
<evidence type="ECO:0000256" key="11">
    <source>
        <dbReference type="ARBA" id="ARBA00055683"/>
    </source>
</evidence>
<dbReference type="RefSeq" id="WP_068670301.1">
    <property type="nucleotide sequence ID" value="NZ_LYPB01000091.1"/>
</dbReference>
<dbReference type="Pfam" id="PF00355">
    <property type="entry name" value="Rieske"/>
    <property type="match status" value="1"/>
</dbReference>
<keyword evidence="17" id="KW-0472">Membrane</keyword>
<evidence type="ECO:0000256" key="4">
    <source>
        <dbReference type="ARBA" id="ARBA00022723"/>
    </source>
</evidence>
<dbReference type="FunFam" id="2.102.10.10:FF:000006">
    <property type="entry name" value="Menaquinol-cytochrome c reductase, iron-sulfur subunit"/>
    <property type="match status" value="1"/>
</dbReference>
<evidence type="ECO:0000256" key="14">
    <source>
        <dbReference type="ARBA" id="ARBA00075320"/>
    </source>
</evidence>
<dbReference type="PANTHER" id="PTHR10134">
    <property type="entry name" value="CYTOCHROME B-C1 COMPLEX SUBUNIT RIESKE, MITOCHONDRIAL"/>
    <property type="match status" value="1"/>
</dbReference>
<evidence type="ECO:0000256" key="8">
    <source>
        <dbReference type="ARBA" id="ARBA00023014"/>
    </source>
</evidence>
<accession>A0A197ZYH5</accession>
<dbReference type="InterPro" id="IPR006311">
    <property type="entry name" value="TAT_signal"/>
</dbReference>
<dbReference type="InterPro" id="IPR005805">
    <property type="entry name" value="Rieske_Fe-S_prot_C"/>
</dbReference>
<keyword evidence="20" id="KW-1185">Reference proteome</keyword>
<evidence type="ECO:0000256" key="16">
    <source>
        <dbReference type="SAM" id="MobiDB-lite"/>
    </source>
</evidence>
<dbReference type="PRINTS" id="PR00162">
    <property type="entry name" value="RIESKE"/>
</dbReference>
<keyword evidence="8" id="KW-0411">Iron-sulfur</keyword>
<keyword evidence="17" id="KW-1133">Transmembrane helix</keyword>
<gene>
    <name evidence="19" type="ORF">A8708_11785</name>
</gene>
<dbReference type="AlphaFoldDB" id="A0A197ZYH5"/>
<dbReference type="PROSITE" id="PS51318">
    <property type="entry name" value="TAT"/>
    <property type="match status" value="1"/>
</dbReference>
<dbReference type="InterPro" id="IPR036922">
    <property type="entry name" value="Rieske_2Fe-2S_sf"/>
</dbReference>
<protein>
    <recommendedName>
        <fullName evidence="13">Menaquinol:cytochrome c reductase iron-sulfur subunit</fullName>
    </recommendedName>
    <alternativeName>
        <fullName evidence="15">Cytochrome bc complex, iron-sulfur subunit</fullName>
    </alternativeName>
    <alternativeName>
        <fullName evidence="14">Rieske iron-sulfur protein QcrA</fullName>
    </alternativeName>
</protein>
<evidence type="ECO:0000256" key="9">
    <source>
        <dbReference type="ARBA" id="ARBA00023157"/>
    </source>
</evidence>
<feature type="transmembrane region" description="Helical" evidence="17">
    <location>
        <begin position="27"/>
        <end position="48"/>
    </location>
</feature>
<comment type="function">
    <text evidence="11">Component of the menaquinol:cytochrome c reductase complex. The Rieske protein is a high potential 2Fe-2S protein.</text>
</comment>
<dbReference type="EMBL" id="LYPB01000091">
    <property type="protein sequence ID" value="OAS14040.1"/>
    <property type="molecule type" value="Genomic_DNA"/>
</dbReference>
<dbReference type="InterPro" id="IPR014349">
    <property type="entry name" value="Rieske_Fe-S_prot"/>
</dbReference>
<dbReference type="InterPro" id="IPR017941">
    <property type="entry name" value="Rieske_2Fe-2S"/>
</dbReference>
<dbReference type="Proteomes" id="UP000078454">
    <property type="component" value="Unassembled WGS sequence"/>
</dbReference>
<dbReference type="CDD" id="cd03467">
    <property type="entry name" value="Rieske"/>
    <property type="match status" value="1"/>
</dbReference>
<feature type="region of interest" description="Disordered" evidence="16">
    <location>
        <begin position="1"/>
        <end position="22"/>
    </location>
</feature>
<dbReference type="OrthoDB" id="9767869at2"/>
<reference evidence="19 20" key="1">
    <citation type="submission" date="2016-05" db="EMBL/GenBank/DDBJ databases">
        <title>Paenibacillus sp. 1ZS3-15 nov., isolated from the rhizosphere soil.</title>
        <authorList>
            <person name="Zhang X.X."/>
            <person name="Zhang J."/>
        </authorList>
    </citation>
    <scope>NUCLEOTIDE SEQUENCE [LARGE SCALE GENOMIC DNA]</scope>
    <source>
        <strain evidence="19 20">1ZS3-15</strain>
    </source>
</reference>
<organism evidence="19 20">
    <name type="scientific">Paenibacillus oryzisoli</name>
    <dbReference type="NCBI Taxonomy" id="1850517"/>
    <lineage>
        <taxon>Bacteria</taxon>
        <taxon>Bacillati</taxon>
        <taxon>Bacillota</taxon>
        <taxon>Bacilli</taxon>
        <taxon>Bacillales</taxon>
        <taxon>Paenibacillaceae</taxon>
        <taxon>Paenibacillus</taxon>
    </lineage>
</organism>
<dbReference type="GO" id="GO:0051537">
    <property type="term" value="F:2 iron, 2 sulfur cluster binding"/>
    <property type="evidence" value="ECO:0007669"/>
    <property type="project" value="UniProtKB-KW"/>
</dbReference>
<feature type="domain" description="Rieske" evidence="18">
    <location>
        <begin position="81"/>
        <end position="172"/>
    </location>
</feature>
<keyword evidence="17" id="KW-0812">Transmembrane</keyword>
<evidence type="ECO:0000256" key="17">
    <source>
        <dbReference type="SAM" id="Phobius"/>
    </source>
</evidence>
<dbReference type="STRING" id="1850517.A8708_11785"/>
<evidence type="ECO:0000256" key="13">
    <source>
        <dbReference type="ARBA" id="ARBA00067741"/>
    </source>
</evidence>
<keyword evidence="6" id="KW-0560">Oxidoreductase</keyword>
<proteinExistence type="inferred from homology"/>
<name>A0A197ZYH5_9BACL</name>
<dbReference type="GO" id="GO:0004497">
    <property type="term" value="F:monooxygenase activity"/>
    <property type="evidence" value="ECO:0007669"/>
    <property type="project" value="UniProtKB-ARBA"/>
</dbReference>
<evidence type="ECO:0000256" key="1">
    <source>
        <dbReference type="ARBA" id="ARBA00010651"/>
    </source>
</evidence>
<keyword evidence="7" id="KW-0408">Iron</keyword>
<evidence type="ECO:0000259" key="18">
    <source>
        <dbReference type="PROSITE" id="PS51296"/>
    </source>
</evidence>
<evidence type="ECO:0000256" key="7">
    <source>
        <dbReference type="ARBA" id="ARBA00023004"/>
    </source>
</evidence>
<keyword evidence="5" id="KW-0249">Electron transport</keyword>
<dbReference type="Gene3D" id="2.102.10.10">
    <property type="entry name" value="Rieske [2Fe-2S] iron-sulphur domain"/>
    <property type="match status" value="1"/>
</dbReference>
<keyword evidence="2" id="KW-0813">Transport</keyword>
<evidence type="ECO:0000313" key="19">
    <source>
        <dbReference type="EMBL" id="OAS14040.1"/>
    </source>
</evidence>
<sequence>MSDHNNHNEEQHGKKPGTKREMSRRQFLSYTLGGAGGFMGAGIIIPMIRFAIDPVLQPKAASDWVKVVEESKITNVPQAFTFQVHQVDGWYESEAELVAWISKDSKGALFALNPTCKHLGCTVNWNDNPAYKDQYFCPCHGAHYTQDGKNLAVAPSPLDEYTTKVENGFVYVGQLHANTRV</sequence>
<evidence type="ECO:0000313" key="20">
    <source>
        <dbReference type="Proteomes" id="UP000078454"/>
    </source>
</evidence>
<evidence type="ECO:0000256" key="2">
    <source>
        <dbReference type="ARBA" id="ARBA00022448"/>
    </source>
</evidence>
<dbReference type="PROSITE" id="PS51296">
    <property type="entry name" value="RIESKE"/>
    <property type="match status" value="1"/>
</dbReference>
<evidence type="ECO:0000256" key="6">
    <source>
        <dbReference type="ARBA" id="ARBA00023002"/>
    </source>
</evidence>
<comment type="subunit">
    <text evidence="12">The main subunits of the menaquinol:cytochrome c complex are a Rieske-type iron-sulfur protein (QcrA), a cytochrome b (QcrB) and a cytochrome c (QcrC).</text>
</comment>
<keyword evidence="9" id="KW-1015">Disulfide bond</keyword>
<keyword evidence="3" id="KW-0001">2Fe-2S</keyword>
<evidence type="ECO:0000256" key="12">
    <source>
        <dbReference type="ARBA" id="ARBA00064458"/>
    </source>
</evidence>
<dbReference type="GO" id="GO:0046872">
    <property type="term" value="F:metal ion binding"/>
    <property type="evidence" value="ECO:0007669"/>
    <property type="project" value="UniProtKB-KW"/>
</dbReference>
<dbReference type="GO" id="GO:0016705">
    <property type="term" value="F:oxidoreductase activity, acting on paired donors, with incorporation or reduction of molecular oxygen"/>
    <property type="evidence" value="ECO:0007669"/>
    <property type="project" value="UniProtKB-ARBA"/>
</dbReference>
<comment type="caution">
    <text evidence="19">The sequence shown here is derived from an EMBL/GenBank/DDBJ whole genome shotgun (WGS) entry which is preliminary data.</text>
</comment>
<dbReference type="GO" id="GO:0016020">
    <property type="term" value="C:membrane"/>
    <property type="evidence" value="ECO:0007669"/>
    <property type="project" value="InterPro"/>
</dbReference>
<keyword evidence="4" id="KW-0479">Metal-binding</keyword>
<evidence type="ECO:0000256" key="5">
    <source>
        <dbReference type="ARBA" id="ARBA00022982"/>
    </source>
</evidence>
<dbReference type="SUPFAM" id="SSF50022">
    <property type="entry name" value="ISP domain"/>
    <property type="match status" value="1"/>
</dbReference>
<evidence type="ECO:0000256" key="15">
    <source>
        <dbReference type="ARBA" id="ARBA00076330"/>
    </source>
</evidence>
<comment type="similarity">
    <text evidence="1">Belongs to the Rieske iron-sulfur protein family.</text>
</comment>
<evidence type="ECO:0000256" key="10">
    <source>
        <dbReference type="ARBA" id="ARBA00034078"/>
    </source>
</evidence>